<name>A0A383AGQ7_9ZZZZ</name>
<protein>
    <recommendedName>
        <fullName evidence="6">Mur ligase central domain-containing protein</fullName>
    </recommendedName>
</protein>
<comment type="similarity">
    <text evidence="1">Belongs to the folylpolyglutamate synthase family.</text>
</comment>
<dbReference type="PANTHER" id="PTHR11136">
    <property type="entry name" value="FOLYLPOLYGLUTAMATE SYNTHASE-RELATED"/>
    <property type="match status" value="1"/>
</dbReference>
<evidence type="ECO:0008006" key="6">
    <source>
        <dbReference type="Google" id="ProtNLM"/>
    </source>
</evidence>
<dbReference type="SUPFAM" id="SSF53623">
    <property type="entry name" value="MurD-like peptide ligases, catalytic domain"/>
    <property type="match status" value="1"/>
</dbReference>
<evidence type="ECO:0000256" key="3">
    <source>
        <dbReference type="ARBA" id="ARBA00022741"/>
    </source>
</evidence>
<dbReference type="GO" id="GO:0008841">
    <property type="term" value="F:dihydrofolate synthase activity"/>
    <property type="evidence" value="ECO:0007669"/>
    <property type="project" value="TreeGrafter"/>
</dbReference>
<reference evidence="5" key="1">
    <citation type="submission" date="2018-05" db="EMBL/GenBank/DDBJ databases">
        <authorList>
            <person name="Lanie J.A."/>
            <person name="Ng W.-L."/>
            <person name="Kazmierczak K.M."/>
            <person name="Andrzejewski T.M."/>
            <person name="Davidsen T.M."/>
            <person name="Wayne K.J."/>
            <person name="Tettelin H."/>
            <person name="Glass J.I."/>
            <person name="Rusch D."/>
            <person name="Podicherti R."/>
            <person name="Tsui H.-C.T."/>
            <person name="Winkler M.E."/>
        </authorList>
    </citation>
    <scope>NUCLEOTIDE SEQUENCE</scope>
</reference>
<sequence length="118" mass="13075">MPSFEGVLKELEQWGSYENTARPRDISRLEGISQLLQELGNPHHDLRVIHIAGTNGKGLTALMLGTLILAEGDSCGIYSSPHLTDIRERIRINGELILKEDFTRFASKALDIANSFQG</sequence>
<keyword evidence="2" id="KW-0436">Ligase</keyword>
<evidence type="ECO:0000256" key="4">
    <source>
        <dbReference type="ARBA" id="ARBA00022840"/>
    </source>
</evidence>
<dbReference type="EMBL" id="UINC01191908">
    <property type="protein sequence ID" value="SVE06780.1"/>
    <property type="molecule type" value="Genomic_DNA"/>
</dbReference>
<feature type="non-terminal residue" evidence="5">
    <location>
        <position position="118"/>
    </location>
</feature>
<accession>A0A383AGQ7</accession>
<evidence type="ECO:0000313" key="5">
    <source>
        <dbReference type="EMBL" id="SVE06780.1"/>
    </source>
</evidence>
<dbReference type="AlphaFoldDB" id="A0A383AGQ7"/>
<proteinExistence type="inferred from homology"/>
<dbReference type="GO" id="GO:0004326">
    <property type="term" value="F:tetrahydrofolylpolyglutamate synthase activity"/>
    <property type="evidence" value="ECO:0007669"/>
    <property type="project" value="InterPro"/>
</dbReference>
<gene>
    <name evidence="5" type="ORF">METZ01_LOCUS459634</name>
</gene>
<dbReference type="InterPro" id="IPR001645">
    <property type="entry name" value="Folylpolyglutamate_synth"/>
</dbReference>
<organism evidence="5">
    <name type="scientific">marine metagenome</name>
    <dbReference type="NCBI Taxonomy" id="408172"/>
    <lineage>
        <taxon>unclassified sequences</taxon>
        <taxon>metagenomes</taxon>
        <taxon>ecological metagenomes</taxon>
    </lineage>
</organism>
<evidence type="ECO:0000256" key="1">
    <source>
        <dbReference type="ARBA" id="ARBA00008276"/>
    </source>
</evidence>
<dbReference type="GO" id="GO:0005524">
    <property type="term" value="F:ATP binding"/>
    <property type="evidence" value="ECO:0007669"/>
    <property type="project" value="UniProtKB-KW"/>
</dbReference>
<dbReference type="GO" id="GO:0005737">
    <property type="term" value="C:cytoplasm"/>
    <property type="evidence" value="ECO:0007669"/>
    <property type="project" value="TreeGrafter"/>
</dbReference>
<dbReference type="Gene3D" id="3.40.1190.10">
    <property type="entry name" value="Mur-like, catalytic domain"/>
    <property type="match status" value="1"/>
</dbReference>
<dbReference type="PANTHER" id="PTHR11136:SF0">
    <property type="entry name" value="DIHYDROFOLATE SYNTHETASE-RELATED"/>
    <property type="match status" value="1"/>
</dbReference>
<evidence type="ECO:0000256" key="2">
    <source>
        <dbReference type="ARBA" id="ARBA00022598"/>
    </source>
</evidence>
<keyword evidence="3" id="KW-0547">Nucleotide-binding</keyword>
<keyword evidence="4" id="KW-0067">ATP-binding</keyword>
<dbReference type="InterPro" id="IPR036565">
    <property type="entry name" value="Mur-like_cat_sf"/>
</dbReference>